<protein>
    <submittedName>
        <fullName evidence="1">Uncharacterized protein</fullName>
    </submittedName>
</protein>
<accession>A0ABM6RM16</accession>
<proteinExistence type="predicted"/>
<name>A0ABM6RM16_VIBHA</name>
<evidence type="ECO:0000313" key="2">
    <source>
        <dbReference type="Proteomes" id="UP000067422"/>
    </source>
</evidence>
<dbReference type="Proteomes" id="UP000067422">
    <property type="component" value="Chromosome 1"/>
</dbReference>
<dbReference type="EMBL" id="CP014038">
    <property type="protein sequence ID" value="AUW38252.1"/>
    <property type="molecule type" value="Genomic_DNA"/>
</dbReference>
<sequence>MFDDEIVLVTCSRRASCIGLYTLLTIFDLEPLDLQIVVAPTNQFILAEPAFRSYLGITSPFFLFFELDSQVIGFRLALHWLLLEQFHQSPMRFRLLL</sequence>
<reference evidence="1" key="1">
    <citation type="submission" date="2018-01" db="EMBL/GenBank/DDBJ databases">
        <title>FDA dAtabase for Regulatory Grade micrObial Sequences (FDA-ARGOS): Supporting development and validation of Infectious Disease Dx tests.</title>
        <authorList>
            <person name="Hoffmann M."/>
            <person name="Allard M."/>
            <person name="Evans P."/>
            <person name="Brown E."/>
            <person name="Tallon L."/>
            <person name="Sadzewicz L."/>
            <person name="Sengamalay N."/>
            <person name="Ott S."/>
            <person name="Godinez A."/>
            <person name="Nagaraj S."/>
            <person name="Vyas G."/>
            <person name="Aluvathingal J."/>
            <person name="Nadendla S."/>
            <person name="Geyer C."/>
            <person name="Sichtig H."/>
        </authorList>
    </citation>
    <scope>NUCLEOTIDE SEQUENCE</scope>
    <source>
        <strain evidence="1">FDAARGOS_107</strain>
    </source>
</reference>
<keyword evidence="2" id="KW-1185">Reference proteome</keyword>
<gene>
    <name evidence="1" type="ORF">AL538_28020</name>
</gene>
<organism evidence="1 2">
    <name type="scientific">Vibrio harveyi</name>
    <name type="common">Beneckea harveyi</name>
    <dbReference type="NCBI Taxonomy" id="669"/>
    <lineage>
        <taxon>Bacteria</taxon>
        <taxon>Pseudomonadati</taxon>
        <taxon>Pseudomonadota</taxon>
        <taxon>Gammaproteobacteria</taxon>
        <taxon>Vibrionales</taxon>
        <taxon>Vibrionaceae</taxon>
        <taxon>Vibrio</taxon>
    </lineage>
</organism>
<evidence type="ECO:0000313" key="1">
    <source>
        <dbReference type="EMBL" id="AUW38252.1"/>
    </source>
</evidence>